<keyword evidence="3" id="KW-1185">Reference proteome</keyword>
<feature type="compositionally biased region" description="Low complexity" evidence="1">
    <location>
        <begin position="243"/>
        <end position="253"/>
    </location>
</feature>
<evidence type="ECO:0000256" key="1">
    <source>
        <dbReference type="SAM" id="MobiDB-lite"/>
    </source>
</evidence>
<feature type="compositionally biased region" description="Polar residues" evidence="1">
    <location>
        <begin position="171"/>
        <end position="194"/>
    </location>
</feature>
<comment type="caution">
    <text evidence="2">The sequence shown here is derived from an EMBL/GenBank/DDBJ whole genome shotgun (WGS) entry which is preliminary data.</text>
</comment>
<gene>
    <name evidence="2" type="ORF">Taro_004477</name>
</gene>
<evidence type="ECO:0000313" key="3">
    <source>
        <dbReference type="Proteomes" id="UP000652761"/>
    </source>
</evidence>
<name>A0A843TM57_COLES</name>
<evidence type="ECO:0000313" key="2">
    <source>
        <dbReference type="EMBL" id="MQL72155.1"/>
    </source>
</evidence>
<sequence>MSTSIDAYFWLTGGETCVLVIEEDVVRSDSEREEQLGAVVGAVPRLGRMSKGVRRGVSNRPQHPRVPQYFLHHHLWIMACSCKAWSRRCRRRHKLRPRCKLSCRHRLRLQFQFPKSMAMVVHPLWRGLRGWLRLLLRGRTLDEALSAACRQESEMDQCIEKKRAAQKRTKQPFQSSESASSCIPDTQLQAQRQEGVSSLRKDTWWHRMLEARREVPKVWQHQAPDQRLPQTLVVCSERSASPSTGSNSGTNSDTSDREVKKALSPSPS</sequence>
<dbReference type="EMBL" id="NMUH01000121">
    <property type="protein sequence ID" value="MQL72155.1"/>
    <property type="molecule type" value="Genomic_DNA"/>
</dbReference>
<feature type="region of interest" description="Disordered" evidence="1">
    <location>
        <begin position="166"/>
        <end position="194"/>
    </location>
</feature>
<accession>A0A843TM57</accession>
<feature type="region of interest" description="Disordered" evidence="1">
    <location>
        <begin position="229"/>
        <end position="268"/>
    </location>
</feature>
<organism evidence="2 3">
    <name type="scientific">Colocasia esculenta</name>
    <name type="common">Wild taro</name>
    <name type="synonym">Arum esculentum</name>
    <dbReference type="NCBI Taxonomy" id="4460"/>
    <lineage>
        <taxon>Eukaryota</taxon>
        <taxon>Viridiplantae</taxon>
        <taxon>Streptophyta</taxon>
        <taxon>Embryophyta</taxon>
        <taxon>Tracheophyta</taxon>
        <taxon>Spermatophyta</taxon>
        <taxon>Magnoliopsida</taxon>
        <taxon>Liliopsida</taxon>
        <taxon>Araceae</taxon>
        <taxon>Aroideae</taxon>
        <taxon>Colocasieae</taxon>
        <taxon>Colocasia</taxon>
    </lineage>
</organism>
<reference evidence="2" key="1">
    <citation type="submission" date="2017-07" db="EMBL/GenBank/DDBJ databases">
        <title>Taro Niue Genome Assembly and Annotation.</title>
        <authorList>
            <person name="Atibalentja N."/>
            <person name="Keating K."/>
            <person name="Fields C.J."/>
        </authorList>
    </citation>
    <scope>NUCLEOTIDE SEQUENCE</scope>
    <source>
        <strain evidence="2">Niue_2</strain>
        <tissue evidence="2">Leaf</tissue>
    </source>
</reference>
<dbReference type="AlphaFoldDB" id="A0A843TM57"/>
<proteinExistence type="predicted"/>
<feature type="non-terminal residue" evidence="2">
    <location>
        <position position="1"/>
    </location>
</feature>
<protein>
    <submittedName>
        <fullName evidence="2">Uncharacterized protein</fullName>
    </submittedName>
</protein>
<dbReference type="Proteomes" id="UP000652761">
    <property type="component" value="Unassembled WGS sequence"/>
</dbReference>